<keyword evidence="1" id="KW-0472">Membrane</keyword>
<dbReference type="Proteomes" id="UP000635983">
    <property type="component" value="Unassembled WGS sequence"/>
</dbReference>
<evidence type="ECO:0000313" key="3">
    <source>
        <dbReference type="Proteomes" id="UP000635983"/>
    </source>
</evidence>
<evidence type="ECO:0000313" key="2">
    <source>
        <dbReference type="EMBL" id="GGK02608.1"/>
    </source>
</evidence>
<feature type="transmembrane region" description="Helical" evidence="1">
    <location>
        <begin position="43"/>
        <end position="64"/>
    </location>
</feature>
<gene>
    <name evidence="2" type="ORF">GCM10009304_30530</name>
</gene>
<proteinExistence type="predicted"/>
<name>A0A917PZV4_9PSED</name>
<keyword evidence="1" id="KW-0812">Transmembrane</keyword>
<feature type="transmembrane region" description="Helical" evidence="1">
    <location>
        <begin position="90"/>
        <end position="112"/>
    </location>
</feature>
<evidence type="ECO:0000256" key="1">
    <source>
        <dbReference type="SAM" id="Phobius"/>
    </source>
</evidence>
<comment type="caution">
    <text evidence="2">The sequence shown here is derived from an EMBL/GenBank/DDBJ whole genome shotgun (WGS) entry which is preliminary data.</text>
</comment>
<reference evidence="2" key="1">
    <citation type="journal article" date="2014" name="Int. J. Syst. Evol. Microbiol.">
        <title>Complete genome sequence of Corynebacterium casei LMG S-19264T (=DSM 44701T), isolated from a smear-ripened cheese.</title>
        <authorList>
            <consortium name="US DOE Joint Genome Institute (JGI-PGF)"/>
            <person name="Walter F."/>
            <person name="Albersmeier A."/>
            <person name="Kalinowski J."/>
            <person name="Ruckert C."/>
        </authorList>
    </citation>
    <scope>NUCLEOTIDE SEQUENCE</scope>
    <source>
        <strain evidence="2">JCM 30078</strain>
    </source>
</reference>
<reference evidence="2" key="2">
    <citation type="submission" date="2020-09" db="EMBL/GenBank/DDBJ databases">
        <authorList>
            <person name="Sun Q."/>
            <person name="Ohkuma M."/>
        </authorList>
    </citation>
    <scope>NUCLEOTIDE SEQUENCE</scope>
    <source>
        <strain evidence="2">JCM 30078</strain>
    </source>
</reference>
<organism evidence="2 3">
    <name type="scientific">Pseudomonas matsuisoli</name>
    <dbReference type="NCBI Taxonomy" id="1515666"/>
    <lineage>
        <taxon>Bacteria</taxon>
        <taxon>Pseudomonadati</taxon>
        <taxon>Pseudomonadota</taxon>
        <taxon>Gammaproteobacteria</taxon>
        <taxon>Pseudomonadales</taxon>
        <taxon>Pseudomonadaceae</taxon>
        <taxon>Pseudomonas</taxon>
    </lineage>
</organism>
<dbReference type="EMBL" id="BMPO01000007">
    <property type="protein sequence ID" value="GGK02608.1"/>
    <property type="molecule type" value="Genomic_DNA"/>
</dbReference>
<keyword evidence="1" id="KW-1133">Transmembrane helix</keyword>
<accession>A0A917PZV4</accession>
<dbReference type="AlphaFoldDB" id="A0A917PZV4"/>
<protein>
    <submittedName>
        <fullName evidence="2">Uncharacterized protein</fullName>
    </submittedName>
</protein>
<sequence length="148" mass="16677">MNLKKELRHDTSHVNKLEHFDNATLEEARHWIELKLSRIESRISYFFGEKTAIFAMLAISWSFFKELGGIPWINETLGTGFTLGNISDSLLLWGGAFVLGISLGAALLKYVAQHYVYQKELLIMALRKKALQIGTPEAQPSNGNLETP</sequence>
<keyword evidence="3" id="KW-1185">Reference proteome</keyword>